<feature type="transmembrane region" description="Helical" evidence="8">
    <location>
        <begin position="70"/>
        <end position="99"/>
    </location>
</feature>
<feature type="transmembrane region" description="Helical" evidence="8">
    <location>
        <begin position="370"/>
        <end position="396"/>
    </location>
</feature>
<dbReference type="NCBIfam" id="TIGR01972">
    <property type="entry name" value="NDH_I_M"/>
    <property type="match status" value="1"/>
</dbReference>
<sequence length="504" mass="54794">MINLLLILPILGAILIAIFPSQKESNIPKNIALITSAIAFFISIIIGLNFDYQAVGLQESLSLDWLPFLGLNYTVGIDGLSLPLIILNCLIVTLTFYNGELDSKTLNKPKLYYILILLLTTCVNGALIAQNLLLFFIFYEIKLVPIYLLISIWGRDKRNYAATKYLLYTAFSGIFVLTGFLGLNFLTNANTFDMEMISSGVLPQAKQILLLLTIVIGFAIKIPIFPLHTWLPDAYTESSTPLSMLLGGVISKLGTYGLIRFGLQLFPDVWGDISPYLAILAVFSAIYGSLVAISQTDIKKMVAYASLAHINFVVLATAAGSSLSILGAICQMFAHGLIVALLFHLVGIIEAKTGTRELSELHGLMNPYRGLPFVGGLMIAAVMASAGIPGMIGFIGEFLSFQGSFSVFPIYTLVCLIATGLTAVYFVILLNRVFFGRMENKTGYLPKVESFERLPAVILAVMIIFFGLQPSFLTNLSVNTSSAISINVPSATAQSVAPQTALFQ</sequence>
<feature type="transmembrane region" description="Helical" evidence="8">
    <location>
        <begin position="165"/>
        <end position="187"/>
    </location>
</feature>
<feature type="transmembrane region" description="Helical" evidence="8">
    <location>
        <begin position="111"/>
        <end position="129"/>
    </location>
</feature>
<dbReference type="GO" id="GO:0016020">
    <property type="term" value="C:membrane"/>
    <property type="evidence" value="ECO:0007669"/>
    <property type="project" value="UniProtKB-SubCell"/>
</dbReference>
<organism evidence="10 11">
    <name type="scientific">Cyanobacterium aponinum 0216</name>
    <dbReference type="NCBI Taxonomy" id="2676140"/>
    <lineage>
        <taxon>Bacteria</taxon>
        <taxon>Bacillati</taxon>
        <taxon>Cyanobacteriota</taxon>
        <taxon>Cyanophyceae</taxon>
        <taxon>Oscillatoriophycideae</taxon>
        <taxon>Chroococcales</taxon>
        <taxon>Geminocystaceae</taxon>
        <taxon>Cyanobacterium</taxon>
    </lineage>
</organism>
<dbReference type="GO" id="GO:0012505">
    <property type="term" value="C:endomembrane system"/>
    <property type="evidence" value="ECO:0007669"/>
    <property type="project" value="UniProtKB-SubCell"/>
</dbReference>
<name>A0A844GWC6_9CHRO</name>
<proteinExistence type="inferred from homology"/>
<evidence type="ECO:0000259" key="9">
    <source>
        <dbReference type="Pfam" id="PF00361"/>
    </source>
</evidence>
<comment type="function">
    <text evidence="6">NDH-1 shuttles electrons from NAD(P)H, via FMN and iron-sulfur (Fe-S) centers, to quinones in the respiratory chain. The immediate electron acceptor for the enzyme in this species is believed to be plastoquinone. Couples the redox reaction to proton translocation (for every two electrons transferred, four hydrogen ions are translocated across the cytoplasmic membrane), and thus conserves the redox energy in a proton gradient.</text>
</comment>
<dbReference type="InterPro" id="IPR003918">
    <property type="entry name" value="NADH_UbQ_OxRdtase"/>
</dbReference>
<dbReference type="GO" id="GO:0003954">
    <property type="term" value="F:NADH dehydrogenase activity"/>
    <property type="evidence" value="ECO:0007669"/>
    <property type="project" value="TreeGrafter"/>
</dbReference>
<feature type="transmembrane region" description="Helical" evidence="8">
    <location>
        <begin position="301"/>
        <end position="319"/>
    </location>
</feature>
<dbReference type="EC" id="1.6.5.-" evidence="10"/>
<evidence type="ECO:0000256" key="7">
    <source>
        <dbReference type="RuleBase" id="RU000320"/>
    </source>
</evidence>
<comment type="subcellular location">
    <subcellularLocation>
        <location evidence="1">Endomembrane system</location>
        <topology evidence="1">Multi-pass membrane protein</topology>
    </subcellularLocation>
    <subcellularLocation>
        <location evidence="7">Membrane</location>
        <topology evidence="7">Multi-pass membrane protein</topology>
    </subcellularLocation>
</comment>
<evidence type="ECO:0000313" key="10">
    <source>
        <dbReference type="EMBL" id="MTF39198.1"/>
    </source>
</evidence>
<evidence type="ECO:0000256" key="6">
    <source>
        <dbReference type="ARBA" id="ARBA00025624"/>
    </source>
</evidence>
<feature type="transmembrane region" description="Helical" evidence="8">
    <location>
        <begin position="135"/>
        <end position="153"/>
    </location>
</feature>
<protein>
    <submittedName>
        <fullName evidence="10">NADH-quinone oxidoreductase subunit M</fullName>
        <ecNumber evidence="10">1.6.5.-</ecNumber>
    </submittedName>
</protein>
<feature type="transmembrane region" description="Helical" evidence="8">
    <location>
        <begin position="6"/>
        <end position="22"/>
    </location>
</feature>
<evidence type="ECO:0000256" key="2">
    <source>
        <dbReference type="ARBA" id="ARBA00009025"/>
    </source>
</evidence>
<comment type="similarity">
    <text evidence="2">Belongs to the complex I subunit 4 family.</text>
</comment>
<keyword evidence="5 8" id="KW-0472">Membrane</keyword>
<dbReference type="PRINTS" id="PR01437">
    <property type="entry name" value="NUOXDRDTASE4"/>
</dbReference>
<feature type="domain" description="NADH:quinone oxidoreductase/Mrp antiporter transmembrane" evidence="9">
    <location>
        <begin position="129"/>
        <end position="422"/>
    </location>
</feature>
<dbReference type="PANTHER" id="PTHR43507:SF21">
    <property type="entry name" value="NAD(P)H-QUINONE OXIDOREDUCTASE CHAIN 4, CHLOROPLASTIC"/>
    <property type="match status" value="1"/>
</dbReference>
<dbReference type="GO" id="GO:0048039">
    <property type="term" value="F:ubiquinone binding"/>
    <property type="evidence" value="ECO:0007669"/>
    <property type="project" value="TreeGrafter"/>
</dbReference>
<dbReference type="EMBL" id="WMIA01000011">
    <property type="protein sequence ID" value="MTF39198.1"/>
    <property type="molecule type" value="Genomic_DNA"/>
</dbReference>
<dbReference type="Proteomes" id="UP000437131">
    <property type="component" value="Unassembled WGS sequence"/>
</dbReference>
<keyword evidence="4 8" id="KW-1133">Transmembrane helix</keyword>
<dbReference type="RefSeq" id="WP_155083901.1">
    <property type="nucleotide sequence ID" value="NZ_WMIA01000011.1"/>
</dbReference>
<keyword evidence="3 7" id="KW-0812">Transmembrane</keyword>
<gene>
    <name evidence="10" type="ORF">GGC33_09680</name>
</gene>
<keyword evidence="10" id="KW-0560">Oxidoreductase</keyword>
<feature type="transmembrane region" description="Helical" evidence="8">
    <location>
        <begin position="31"/>
        <end position="50"/>
    </location>
</feature>
<evidence type="ECO:0000256" key="3">
    <source>
        <dbReference type="ARBA" id="ARBA00022692"/>
    </source>
</evidence>
<feature type="transmembrane region" description="Helical" evidence="8">
    <location>
        <begin position="207"/>
        <end position="230"/>
    </location>
</feature>
<dbReference type="GO" id="GO:0008137">
    <property type="term" value="F:NADH dehydrogenase (ubiquinone) activity"/>
    <property type="evidence" value="ECO:0007669"/>
    <property type="project" value="InterPro"/>
</dbReference>
<dbReference type="GO" id="GO:0015990">
    <property type="term" value="P:electron transport coupled proton transport"/>
    <property type="evidence" value="ECO:0007669"/>
    <property type="project" value="TreeGrafter"/>
</dbReference>
<evidence type="ECO:0000256" key="1">
    <source>
        <dbReference type="ARBA" id="ARBA00004127"/>
    </source>
</evidence>
<evidence type="ECO:0000313" key="11">
    <source>
        <dbReference type="Proteomes" id="UP000437131"/>
    </source>
</evidence>
<evidence type="ECO:0000256" key="5">
    <source>
        <dbReference type="ARBA" id="ARBA00023136"/>
    </source>
</evidence>
<reference evidence="10 11" key="1">
    <citation type="submission" date="2019-11" db="EMBL/GenBank/DDBJ databases">
        <title>Isolation of a new High Light Tolerant Cyanobacteria.</title>
        <authorList>
            <person name="Dobson Z."/>
            <person name="Vaughn N."/>
            <person name="Vaughn M."/>
            <person name="Fromme P."/>
            <person name="Mazor Y."/>
        </authorList>
    </citation>
    <scope>NUCLEOTIDE SEQUENCE [LARGE SCALE GENOMIC DNA]</scope>
    <source>
        <strain evidence="10 11">0216</strain>
    </source>
</reference>
<feature type="transmembrane region" description="Helical" evidence="8">
    <location>
        <begin position="242"/>
        <end position="261"/>
    </location>
</feature>
<evidence type="ECO:0000256" key="4">
    <source>
        <dbReference type="ARBA" id="ARBA00022989"/>
    </source>
</evidence>
<feature type="transmembrane region" description="Helical" evidence="8">
    <location>
        <begin position="325"/>
        <end position="349"/>
    </location>
</feature>
<dbReference type="Pfam" id="PF00361">
    <property type="entry name" value="Proton_antipo_M"/>
    <property type="match status" value="1"/>
</dbReference>
<feature type="transmembrane region" description="Helical" evidence="8">
    <location>
        <begin position="273"/>
        <end position="294"/>
    </location>
</feature>
<feature type="transmembrane region" description="Helical" evidence="8">
    <location>
        <begin position="408"/>
        <end position="430"/>
    </location>
</feature>
<comment type="caution">
    <text evidence="10">The sequence shown here is derived from an EMBL/GenBank/DDBJ whole genome shotgun (WGS) entry which is preliminary data.</text>
</comment>
<evidence type="ECO:0000256" key="8">
    <source>
        <dbReference type="SAM" id="Phobius"/>
    </source>
</evidence>
<dbReference type="GO" id="GO:0042773">
    <property type="term" value="P:ATP synthesis coupled electron transport"/>
    <property type="evidence" value="ECO:0007669"/>
    <property type="project" value="InterPro"/>
</dbReference>
<dbReference type="InterPro" id="IPR010227">
    <property type="entry name" value="NADH_Q_OxRdtase_chainM/4"/>
</dbReference>
<dbReference type="InterPro" id="IPR001750">
    <property type="entry name" value="ND/Mrp_TM"/>
</dbReference>
<dbReference type="AlphaFoldDB" id="A0A844GWC6"/>
<dbReference type="PANTHER" id="PTHR43507">
    <property type="entry name" value="NADH-UBIQUINONE OXIDOREDUCTASE CHAIN 4"/>
    <property type="match status" value="1"/>
</dbReference>
<feature type="transmembrane region" description="Helical" evidence="8">
    <location>
        <begin position="451"/>
        <end position="468"/>
    </location>
</feature>
<accession>A0A844GWC6</accession>